<dbReference type="Proteomes" id="UP001372834">
    <property type="component" value="Unassembled WGS sequence"/>
</dbReference>
<gene>
    <name evidence="1" type="ORF">RUM43_002403</name>
</gene>
<name>A0AAN8PCN4_POLSC</name>
<accession>A0AAN8PCN4</accession>
<dbReference type="EMBL" id="JAWJWE010000036">
    <property type="protein sequence ID" value="KAK6628588.1"/>
    <property type="molecule type" value="Genomic_DNA"/>
</dbReference>
<sequence>MSNRVRRTKWSPLKIVQDGEERLTPLERQEVIRRKESQRREQTKYGKSQNYQLDFLKNEEKSSQISLKEGESEKVLFLHVKILVFARTHSTFTKLLFSWLRQGDDTPAKKYSSAELMSLYNLLTN</sequence>
<organism evidence="1 2">
    <name type="scientific">Polyplax serrata</name>
    <name type="common">Common mouse louse</name>
    <dbReference type="NCBI Taxonomy" id="468196"/>
    <lineage>
        <taxon>Eukaryota</taxon>
        <taxon>Metazoa</taxon>
        <taxon>Ecdysozoa</taxon>
        <taxon>Arthropoda</taxon>
        <taxon>Hexapoda</taxon>
        <taxon>Insecta</taxon>
        <taxon>Pterygota</taxon>
        <taxon>Neoptera</taxon>
        <taxon>Paraneoptera</taxon>
        <taxon>Psocodea</taxon>
        <taxon>Troctomorpha</taxon>
        <taxon>Phthiraptera</taxon>
        <taxon>Anoplura</taxon>
        <taxon>Polyplacidae</taxon>
        <taxon>Polyplax</taxon>
    </lineage>
</organism>
<protein>
    <submittedName>
        <fullName evidence="1">Uncharacterized protein</fullName>
    </submittedName>
</protein>
<proteinExistence type="predicted"/>
<evidence type="ECO:0000313" key="1">
    <source>
        <dbReference type="EMBL" id="KAK6628588.1"/>
    </source>
</evidence>
<reference evidence="1 2" key="1">
    <citation type="submission" date="2023-10" db="EMBL/GenBank/DDBJ databases">
        <title>Genomes of two closely related lineages of the louse Polyplax serrata with different host specificities.</title>
        <authorList>
            <person name="Martinu J."/>
            <person name="Tarabai H."/>
            <person name="Stefka J."/>
            <person name="Hypsa V."/>
        </authorList>
    </citation>
    <scope>NUCLEOTIDE SEQUENCE [LARGE SCALE GENOMIC DNA]</scope>
    <source>
        <strain evidence="1">HR10_N</strain>
    </source>
</reference>
<comment type="caution">
    <text evidence="1">The sequence shown here is derived from an EMBL/GenBank/DDBJ whole genome shotgun (WGS) entry which is preliminary data.</text>
</comment>
<evidence type="ECO:0000313" key="2">
    <source>
        <dbReference type="Proteomes" id="UP001372834"/>
    </source>
</evidence>
<dbReference type="AlphaFoldDB" id="A0AAN8PCN4"/>